<dbReference type="PANTHER" id="PTHR34294">
    <property type="entry name" value="TRANSCRIPTIONAL REGULATOR-RELATED"/>
    <property type="match status" value="1"/>
</dbReference>
<dbReference type="RefSeq" id="WP_062735545.1">
    <property type="nucleotide sequence ID" value="NZ_BJZS01000151.1"/>
</dbReference>
<dbReference type="GO" id="GO:0030246">
    <property type="term" value="F:carbohydrate binding"/>
    <property type="evidence" value="ECO:0007669"/>
    <property type="project" value="InterPro"/>
</dbReference>
<proteinExistence type="inferred from homology"/>
<gene>
    <name evidence="6" type="ORF">KTU01_36830</name>
</gene>
<keyword evidence="3" id="KW-0238">DNA-binding</keyword>
<sequence>MHDDAELYRVAELYYVQGATMEAVADRFGVSRSTVSRMLQAARERGIVRISLSPPLDSRSELSRTLHDAFGVTVHVAGTSPSASDAKRLEAAARSAAVLIGDWFGDEMTLGVAWGTTTSAVAAHLQSKRTRDTMVVQMNGAVSARLPQMGQSPGLFSQMATAFEASLMPFPAPAFFDNEETRTLMWQESSVRRVLAVRDTADLAVFSVGAFRGPALSEVYSGGYLTKDAFREFATHRVVGDVCTVFLREDGTYADLDLNRRASGPAPHELRRIPRRLCVVAGDHKVPGLVGALRAGVVTDLVIDDRTARTLVRHLAGR</sequence>
<protein>
    <submittedName>
        <fullName evidence="6">Transcriptional regulator</fullName>
    </submittedName>
</protein>
<dbReference type="SUPFAM" id="SSF46689">
    <property type="entry name" value="Homeodomain-like"/>
    <property type="match status" value="1"/>
</dbReference>
<evidence type="ECO:0000256" key="3">
    <source>
        <dbReference type="ARBA" id="ARBA00023125"/>
    </source>
</evidence>
<evidence type="ECO:0000256" key="4">
    <source>
        <dbReference type="ARBA" id="ARBA00023163"/>
    </source>
</evidence>
<feature type="domain" description="Sugar-binding" evidence="5">
    <location>
        <begin position="60"/>
        <end position="312"/>
    </location>
</feature>
<evidence type="ECO:0000256" key="1">
    <source>
        <dbReference type="ARBA" id="ARBA00010466"/>
    </source>
</evidence>
<dbReference type="Proteomes" id="UP000321103">
    <property type="component" value="Unassembled WGS sequence"/>
</dbReference>
<evidence type="ECO:0000313" key="7">
    <source>
        <dbReference type="Proteomes" id="UP000321103"/>
    </source>
</evidence>
<dbReference type="GO" id="GO:0003677">
    <property type="term" value="F:DNA binding"/>
    <property type="evidence" value="ECO:0007669"/>
    <property type="project" value="UniProtKB-KW"/>
</dbReference>
<dbReference type="InterPro" id="IPR036388">
    <property type="entry name" value="WH-like_DNA-bd_sf"/>
</dbReference>
<organism evidence="6 7">
    <name type="scientific">Kocuria turfanensis</name>
    <dbReference type="NCBI Taxonomy" id="388357"/>
    <lineage>
        <taxon>Bacteria</taxon>
        <taxon>Bacillati</taxon>
        <taxon>Actinomycetota</taxon>
        <taxon>Actinomycetes</taxon>
        <taxon>Micrococcales</taxon>
        <taxon>Micrococcaceae</taxon>
        <taxon>Kocuria</taxon>
    </lineage>
</organism>
<dbReference type="InterPro" id="IPR051054">
    <property type="entry name" value="SorC_transcr_regulators"/>
</dbReference>
<dbReference type="PANTHER" id="PTHR34294:SF1">
    <property type="entry name" value="TRANSCRIPTIONAL REGULATOR LSRR"/>
    <property type="match status" value="1"/>
</dbReference>
<dbReference type="AlphaFoldDB" id="A0A512IIP7"/>
<dbReference type="Gene3D" id="3.40.50.1360">
    <property type="match status" value="1"/>
</dbReference>
<accession>A0A512IIP7</accession>
<dbReference type="SUPFAM" id="SSF100950">
    <property type="entry name" value="NagB/RpiA/CoA transferase-like"/>
    <property type="match status" value="1"/>
</dbReference>
<dbReference type="EMBL" id="BJZS01000151">
    <property type="protein sequence ID" value="GEO97560.1"/>
    <property type="molecule type" value="Genomic_DNA"/>
</dbReference>
<dbReference type="Gene3D" id="1.10.10.10">
    <property type="entry name" value="Winged helix-like DNA-binding domain superfamily/Winged helix DNA-binding domain"/>
    <property type="match status" value="1"/>
</dbReference>
<comment type="caution">
    <text evidence="6">The sequence shown here is derived from an EMBL/GenBank/DDBJ whole genome shotgun (WGS) entry which is preliminary data.</text>
</comment>
<keyword evidence="7" id="KW-1185">Reference proteome</keyword>
<dbReference type="InterPro" id="IPR007324">
    <property type="entry name" value="Sugar-bd_dom_put"/>
</dbReference>
<name>A0A512IIP7_9MICC</name>
<dbReference type="InterPro" id="IPR037171">
    <property type="entry name" value="NagB/RpiA_transferase-like"/>
</dbReference>
<evidence type="ECO:0000256" key="2">
    <source>
        <dbReference type="ARBA" id="ARBA00023015"/>
    </source>
</evidence>
<evidence type="ECO:0000313" key="6">
    <source>
        <dbReference type="EMBL" id="GEO97560.1"/>
    </source>
</evidence>
<evidence type="ECO:0000259" key="5">
    <source>
        <dbReference type="Pfam" id="PF04198"/>
    </source>
</evidence>
<comment type="similarity">
    <text evidence="1">Belongs to the SorC transcriptional regulatory family.</text>
</comment>
<keyword evidence="4" id="KW-0804">Transcription</keyword>
<dbReference type="STRING" id="388357.GCA_001580365_01889"/>
<reference evidence="6 7" key="1">
    <citation type="submission" date="2019-07" db="EMBL/GenBank/DDBJ databases">
        <title>Whole genome shotgun sequence of Kocuria turfanensis NBRC 107627.</title>
        <authorList>
            <person name="Hosoyama A."/>
            <person name="Uohara A."/>
            <person name="Ohji S."/>
            <person name="Ichikawa N."/>
        </authorList>
    </citation>
    <scope>NUCLEOTIDE SEQUENCE [LARGE SCALE GENOMIC DNA]</scope>
    <source>
        <strain evidence="6 7">NBRC 107627</strain>
    </source>
</reference>
<dbReference type="Pfam" id="PF13384">
    <property type="entry name" value="HTH_23"/>
    <property type="match status" value="1"/>
</dbReference>
<dbReference type="Pfam" id="PF04198">
    <property type="entry name" value="Sugar-bind"/>
    <property type="match status" value="1"/>
</dbReference>
<keyword evidence="2" id="KW-0805">Transcription regulation</keyword>
<dbReference type="InterPro" id="IPR009057">
    <property type="entry name" value="Homeodomain-like_sf"/>
</dbReference>